<sequence length="180" mass="20471">MAFIKKRVKAMEIPLQFENLNTPDDVINFALKNGIETEPLDVSGLTELLGIKMYFEPMQGDNSGSLALDKKTGEWRMTVNSLHHPHRQRFTIAHEIGHHIKHGAFQQNFLDSSFFRNGETNTLEIEANNFAAELLMPTKRFRELIASGVTKVDEIAEYFKVSVMAVRVRAKLLGYQGHNL</sequence>
<evidence type="ECO:0000259" key="1">
    <source>
        <dbReference type="Pfam" id="PF06114"/>
    </source>
</evidence>
<proteinExistence type="predicted"/>
<dbReference type="Gene3D" id="1.10.10.2910">
    <property type="match status" value="1"/>
</dbReference>
<feature type="domain" description="IrrE N-terminal-like" evidence="1">
    <location>
        <begin position="48"/>
        <end position="170"/>
    </location>
</feature>
<dbReference type="InterPro" id="IPR052345">
    <property type="entry name" value="Rad_response_metalloprotease"/>
</dbReference>
<dbReference type="EMBL" id="JAAGVX010000003">
    <property type="protein sequence ID" value="NEM93460.1"/>
    <property type="molecule type" value="Genomic_DNA"/>
</dbReference>
<name>A0A6B3LJJ7_VIBCL</name>
<reference evidence="2" key="1">
    <citation type="submission" date="2020-02" db="EMBL/GenBank/DDBJ databases">
        <title>Genome Announcements.</title>
        <authorList>
            <person name="Abdulabbas H.T."/>
            <person name="Bunyan I.A."/>
            <person name="Abdul-Lateef L.A."/>
        </authorList>
    </citation>
    <scope>NUCLEOTIDE SEQUENCE</scope>
    <source>
        <strain evidence="2">NAG1</strain>
    </source>
</reference>
<dbReference type="AlphaFoldDB" id="A0A6B3LJJ7"/>
<dbReference type="PANTHER" id="PTHR43236:SF2">
    <property type="entry name" value="BLL0069 PROTEIN"/>
    <property type="match status" value="1"/>
</dbReference>
<accession>A0A6B3LJJ7</accession>
<protein>
    <submittedName>
        <fullName evidence="2">ImmA/IrrE family metallo-endopeptidase</fullName>
    </submittedName>
</protein>
<dbReference type="Pfam" id="PF06114">
    <property type="entry name" value="Peptidase_M78"/>
    <property type="match status" value="1"/>
</dbReference>
<dbReference type="InterPro" id="IPR010359">
    <property type="entry name" value="IrrE_HExxH"/>
</dbReference>
<gene>
    <name evidence="2" type="ORF">G3T61_04565</name>
</gene>
<dbReference type="RefSeq" id="WP_033935857.1">
    <property type="nucleotide sequence ID" value="NZ_CP012997.1"/>
</dbReference>
<dbReference type="PANTHER" id="PTHR43236">
    <property type="entry name" value="ANTITOXIN HIGA1"/>
    <property type="match status" value="1"/>
</dbReference>
<organism evidence="2">
    <name type="scientific">Vibrio cholerae</name>
    <dbReference type="NCBI Taxonomy" id="666"/>
    <lineage>
        <taxon>Bacteria</taxon>
        <taxon>Pseudomonadati</taxon>
        <taxon>Pseudomonadota</taxon>
        <taxon>Gammaproteobacteria</taxon>
        <taxon>Vibrionales</taxon>
        <taxon>Vibrionaceae</taxon>
        <taxon>Vibrio</taxon>
    </lineage>
</organism>
<evidence type="ECO:0000313" key="2">
    <source>
        <dbReference type="EMBL" id="NEM93460.1"/>
    </source>
</evidence>
<comment type="caution">
    <text evidence="2">The sequence shown here is derived from an EMBL/GenBank/DDBJ whole genome shotgun (WGS) entry which is preliminary data.</text>
</comment>